<dbReference type="EMBL" id="HE717023">
    <property type="protein sequence ID" value="CCG46706.1"/>
    <property type="molecule type" value="Genomic_DNA"/>
</dbReference>
<proteinExistence type="predicted"/>
<gene>
    <name evidence="1" type="ordered locus">HBHAL_4365</name>
</gene>
<evidence type="ECO:0000313" key="1">
    <source>
        <dbReference type="EMBL" id="CCG46706.1"/>
    </source>
</evidence>
<accession>I0JRD6</accession>
<dbReference type="HOGENOM" id="CLU_3389731_0_0_9"/>
<protein>
    <submittedName>
        <fullName evidence="1">Uncharacterized protein</fullName>
    </submittedName>
</protein>
<keyword evidence="2" id="KW-1185">Reference proteome</keyword>
<dbReference type="KEGG" id="hhd:HBHAL_4365"/>
<dbReference type="Proteomes" id="UP000007397">
    <property type="component" value="Chromosome"/>
</dbReference>
<reference evidence="1 2" key="1">
    <citation type="journal article" date="2013" name="Environ. Microbiol.">
        <title>Chloride and organic osmolytes: a hybrid strategy to cope with elevated salinities by the moderately halophilic, chloride-dependent bacterium Halobacillus halophilus.</title>
        <authorList>
            <person name="Saum S.H."/>
            <person name="Pfeiffer F."/>
            <person name="Palm P."/>
            <person name="Rampp M."/>
            <person name="Schuster S.C."/>
            <person name="Muller V."/>
            <person name="Oesterhelt D."/>
        </authorList>
    </citation>
    <scope>NUCLEOTIDE SEQUENCE [LARGE SCALE GENOMIC DNA]</scope>
    <source>
        <strain evidence="2">ATCC 35676 / DSM 2266 / JCM 20832 / KCTC 3685 / LMG 17431 / NBRC 102448 / NCIMB 2269</strain>
    </source>
</reference>
<sequence length="32" mass="3820">MNSFHSPFSIMDHQLYFLYPLDTAYMLDPILV</sequence>
<organism evidence="1 2">
    <name type="scientific">Halobacillus halophilus (strain ATCC 35676 / DSM 2266 / JCM 20832 / KCTC 3685 / LMG 17431 / NBRC 102448 / NCIMB 2269)</name>
    <name type="common">Sporosarcina halophila</name>
    <dbReference type="NCBI Taxonomy" id="866895"/>
    <lineage>
        <taxon>Bacteria</taxon>
        <taxon>Bacillati</taxon>
        <taxon>Bacillota</taxon>
        <taxon>Bacilli</taxon>
        <taxon>Bacillales</taxon>
        <taxon>Bacillaceae</taxon>
        <taxon>Halobacillus</taxon>
    </lineage>
</organism>
<dbReference type="AlphaFoldDB" id="I0JRD6"/>
<name>I0JRD6_HALH3</name>
<evidence type="ECO:0000313" key="2">
    <source>
        <dbReference type="Proteomes" id="UP000007397"/>
    </source>
</evidence>